<dbReference type="PANTHER" id="PTHR47866">
    <property type="entry name" value="HYDROXYPROLINE-RICH GLYCOPROTEIN FAMILY PROTEIN"/>
    <property type="match status" value="1"/>
</dbReference>
<name>A0A6A1VKR3_9ROSI</name>
<comment type="caution">
    <text evidence="3">The sequence shown here is derived from an EMBL/GenBank/DDBJ whole genome shotgun (WGS) entry which is preliminary data.</text>
</comment>
<protein>
    <recommendedName>
        <fullName evidence="2">Cleavage stimulation factor subunit 2 hinge domain-containing protein</fullName>
    </recommendedName>
</protein>
<sequence length="447" mass="48256">MAGKQVAGDGLSANLAGMSKTQLYDIMSQMKTLIEQNQQQARQILIQNPLLTKALFQQCGTLHFQHSPQTQGGPTLSLELQNKENKVAGDSPDGHQALSDGCQALLDGRGALPDGCWTVAGLCRTVAGWSTDRAALIPFFQSQRFYIMAQIMLGMVQPPQAIPNIQPPASQHPQQSAQSIQPSNIQAASISPSQGGMQEQTGASQIPPTRKQHQNQTPMPISSAAVPTLNSQSQGLSSHPLQMPQPPKGHLNLQIAPMSVPQSSQLPNIPSLPLYSSSQPPPLHQPQMPTVTSQLQQPLQTTGIPHLPLQPPLSLQPRPPSVPTYHHQYAPQMGPNVGFQHPGASQHLSQPMFHTGSKPPASVGPSFPQGQLPLPNQQLSQSLYQAFSWSSQLYLACLTEAQFSLHVLARLVLRSESMCPAYSRSRWLLSGAGHFIVGDDTATTKLR</sequence>
<gene>
    <name evidence="3" type="ORF">CJ030_MR5G019100</name>
</gene>
<dbReference type="Pfam" id="PF14327">
    <property type="entry name" value="CSTF2_hinge"/>
    <property type="match status" value="1"/>
</dbReference>
<evidence type="ECO:0000313" key="4">
    <source>
        <dbReference type="Proteomes" id="UP000516437"/>
    </source>
</evidence>
<dbReference type="Proteomes" id="UP000516437">
    <property type="component" value="Chromosome 5"/>
</dbReference>
<dbReference type="AlphaFoldDB" id="A0A6A1VKR3"/>
<feature type="domain" description="Cleavage stimulation factor subunit 2 hinge" evidence="2">
    <location>
        <begin position="6"/>
        <end position="58"/>
    </location>
</feature>
<evidence type="ECO:0000259" key="2">
    <source>
        <dbReference type="Pfam" id="PF14327"/>
    </source>
</evidence>
<dbReference type="OrthoDB" id="272703at2759"/>
<reference evidence="3 4" key="1">
    <citation type="journal article" date="2019" name="Plant Biotechnol. J.">
        <title>The red bayberry genome and genetic basis of sex determination.</title>
        <authorList>
            <person name="Jia H.M."/>
            <person name="Jia H.J."/>
            <person name="Cai Q.L."/>
            <person name="Wang Y."/>
            <person name="Zhao H.B."/>
            <person name="Yang W.F."/>
            <person name="Wang G.Y."/>
            <person name="Li Y.H."/>
            <person name="Zhan D.L."/>
            <person name="Shen Y.T."/>
            <person name="Niu Q.F."/>
            <person name="Chang L."/>
            <person name="Qiu J."/>
            <person name="Zhao L."/>
            <person name="Xie H.B."/>
            <person name="Fu W.Y."/>
            <person name="Jin J."/>
            <person name="Li X.W."/>
            <person name="Jiao Y."/>
            <person name="Zhou C.C."/>
            <person name="Tu T."/>
            <person name="Chai C.Y."/>
            <person name="Gao J.L."/>
            <person name="Fan L.J."/>
            <person name="van de Weg E."/>
            <person name="Wang J.Y."/>
            <person name="Gao Z.S."/>
        </authorList>
    </citation>
    <scope>NUCLEOTIDE SEQUENCE [LARGE SCALE GENOMIC DNA]</scope>
    <source>
        <tissue evidence="3">Leaves</tissue>
    </source>
</reference>
<dbReference type="PANTHER" id="PTHR47866:SF2">
    <property type="entry name" value="HYDROXYPROLINE-RICH GLYCOPROTEIN FAMILY PROTEIN"/>
    <property type="match status" value="1"/>
</dbReference>
<accession>A0A6A1VKR3</accession>
<feature type="region of interest" description="Disordered" evidence="1">
    <location>
        <begin position="162"/>
        <end position="289"/>
    </location>
</feature>
<dbReference type="EMBL" id="RXIC02000023">
    <property type="protein sequence ID" value="KAB1212517.1"/>
    <property type="molecule type" value="Genomic_DNA"/>
</dbReference>
<keyword evidence="4" id="KW-1185">Reference proteome</keyword>
<dbReference type="Gene3D" id="1.25.40.630">
    <property type="match status" value="1"/>
</dbReference>
<evidence type="ECO:0000313" key="3">
    <source>
        <dbReference type="EMBL" id="KAB1212517.1"/>
    </source>
</evidence>
<feature type="compositionally biased region" description="Polar residues" evidence="1">
    <location>
        <begin position="192"/>
        <end position="207"/>
    </location>
</feature>
<feature type="compositionally biased region" description="Polar residues" evidence="1">
    <location>
        <begin position="228"/>
        <end position="240"/>
    </location>
</feature>
<evidence type="ECO:0000256" key="1">
    <source>
        <dbReference type="SAM" id="MobiDB-lite"/>
    </source>
</evidence>
<dbReference type="InterPro" id="IPR025742">
    <property type="entry name" value="CSTF2_hinge"/>
</dbReference>
<feature type="compositionally biased region" description="Low complexity" evidence="1">
    <location>
        <begin position="162"/>
        <end position="191"/>
    </location>
</feature>
<feature type="region of interest" description="Disordered" evidence="1">
    <location>
        <begin position="319"/>
        <end position="374"/>
    </location>
</feature>
<organism evidence="3 4">
    <name type="scientific">Morella rubra</name>
    <name type="common">Chinese bayberry</name>
    <dbReference type="NCBI Taxonomy" id="262757"/>
    <lineage>
        <taxon>Eukaryota</taxon>
        <taxon>Viridiplantae</taxon>
        <taxon>Streptophyta</taxon>
        <taxon>Embryophyta</taxon>
        <taxon>Tracheophyta</taxon>
        <taxon>Spermatophyta</taxon>
        <taxon>Magnoliopsida</taxon>
        <taxon>eudicotyledons</taxon>
        <taxon>Gunneridae</taxon>
        <taxon>Pentapetalae</taxon>
        <taxon>rosids</taxon>
        <taxon>fabids</taxon>
        <taxon>Fagales</taxon>
        <taxon>Myricaceae</taxon>
        <taxon>Morella</taxon>
    </lineage>
</organism>
<proteinExistence type="predicted"/>